<protein>
    <submittedName>
        <fullName evidence="1">Uncharacterized protein</fullName>
    </submittedName>
</protein>
<evidence type="ECO:0000313" key="2">
    <source>
        <dbReference type="Proteomes" id="UP001472677"/>
    </source>
</evidence>
<dbReference type="EMBL" id="JBBPBM010000042">
    <property type="protein sequence ID" value="KAK8523677.1"/>
    <property type="molecule type" value="Genomic_DNA"/>
</dbReference>
<organism evidence="1 2">
    <name type="scientific">Hibiscus sabdariffa</name>
    <name type="common">roselle</name>
    <dbReference type="NCBI Taxonomy" id="183260"/>
    <lineage>
        <taxon>Eukaryota</taxon>
        <taxon>Viridiplantae</taxon>
        <taxon>Streptophyta</taxon>
        <taxon>Embryophyta</taxon>
        <taxon>Tracheophyta</taxon>
        <taxon>Spermatophyta</taxon>
        <taxon>Magnoliopsida</taxon>
        <taxon>eudicotyledons</taxon>
        <taxon>Gunneridae</taxon>
        <taxon>Pentapetalae</taxon>
        <taxon>rosids</taxon>
        <taxon>malvids</taxon>
        <taxon>Malvales</taxon>
        <taxon>Malvaceae</taxon>
        <taxon>Malvoideae</taxon>
        <taxon>Hibiscus</taxon>
    </lineage>
</organism>
<reference evidence="1 2" key="1">
    <citation type="journal article" date="2024" name="G3 (Bethesda)">
        <title>Genome assembly of Hibiscus sabdariffa L. provides insights into metabolisms of medicinal natural products.</title>
        <authorList>
            <person name="Kim T."/>
        </authorList>
    </citation>
    <scope>NUCLEOTIDE SEQUENCE [LARGE SCALE GENOMIC DNA]</scope>
    <source>
        <strain evidence="1">TK-2024</strain>
        <tissue evidence="1">Old leaves</tissue>
    </source>
</reference>
<keyword evidence="2" id="KW-1185">Reference proteome</keyword>
<dbReference type="Proteomes" id="UP001472677">
    <property type="component" value="Unassembled WGS sequence"/>
</dbReference>
<evidence type="ECO:0000313" key="1">
    <source>
        <dbReference type="EMBL" id="KAK8523677.1"/>
    </source>
</evidence>
<gene>
    <name evidence="1" type="ORF">V6N12_013762</name>
</gene>
<comment type="caution">
    <text evidence="1">The sequence shown here is derived from an EMBL/GenBank/DDBJ whole genome shotgun (WGS) entry which is preliminary data.</text>
</comment>
<name>A0ABR2CXR3_9ROSI</name>
<accession>A0ABR2CXR3</accession>
<sequence>MPSVALLLSPHESLDIKEKQQSHTNFGLASSPSWTVCEGFKRLVLRAMIEHCTIFNKHACHAILVS</sequence>
<proteinExistence type="predicted"/>